<dbReference type="SUPFAM" id="SSF54534">
    <property type="entry name" value="FKBP-like"/>
    <property type="match status" value="1"/>
</dbReference>
<dbReference type="HAMAP" id="MF_01145">
    <property type="entry name" value="Foldase_PrsA"/>
    <property type="match status" value="1"/>
</dbReference>
<evidence type="ECO:0000256" key="6">
    <source>
        <dbReference type="ARBA" id="ARBA00023110"/>
    </source>
</evidence>
<dbReference type="InterPro" id="IPR046357">
    <property type="entry name" value="PPIase_dom_sf"/>
</dbReference>
<keyword evidence="7 11" id="KW-0472">Membrane</keyword>
<dbReference type="Pfam" id="PF00639">
    <property type="entry name" value="Rotamase"/>
    <property type="match status" value="1"/>
</dbReference>
<dbReference type="PANTHER" id="PTHR47245">
    <property type="entry name" value="PEPTIDYLPROLYL ISOMERASE"/>
    <property type="match status" value="1"/>
</dbReference>
<dbReference type="GO" id="GO:0006457">
    <property type="term" value="P:protein folding"/>
    <property type="evidence" value="ECO:0007669"/>
    <property type="project" value="UniProtKB-UniRule"/>
</dbReference>
<dbReference type="PROSITE" id="PS50198">
    <property type="entry name" value="PPIC_PPIASE_2"/>
    <property type="match status" value="1"/>
</dbReference>
<dbReference type="Proteomes" id="UP000199136">
    <property type="component" value="Unassembled WGS sequence"/>
</dbReference>
<evidence type="ECO:0000256" key="10">
    <source>
        <dbReference type="ARBA" id="ARBA00023288"/>
    </source>
</evidence>
<keyword evidence="16" id="KW-1185">Reference proteome</keyword>
<dbReference type="InterPro" id="IPR023059">
    <property type="entry name" value="Foldase_PrsA"/>
</dbReference>
<evidence type="ECO:0000256" key="8">
    <source>
        <dbReference type="ARBA" id="ARBA00023139"/>
    </source>
</evidence>
<evidence type="ECO:0000256" key="9">
    <source>
        <dbReference type="ARBA" id="ARBA00023235"/>
    </source>
</evidence>
<feature type="chain" id="PRO_5038817829" description="Foldase protein PrsA" evidence="13">
    <location>
        <begin position="19"/>
        <end position="316"/>
    </location>
</feature>
<dbReference type="GO" id="GO:0003755">
    <property type="term" value="F:peptidyl-prolyl cis-trans isomerase activity"/>
    <property type="evidence" value="ECO:0007669"/>
    <property type="project" value="UniProtKB-UniRule"/>
</dbReference>
<keyword evidence="5 11" id="KW-0732">Signal</keyword>
<name>A0A1I5W1M7_9LACT</name>
<dbReference type="AlphaFoldDB" id="A0A1I5W1M7"/>
<comment type="similarity">
    <text evidence="3 11">Belongs to the PrsA family.</text>
</comment>
<accession>A0A1I5W1M7</accession>
<dbReference type="EMBL" id="FOXW01000002">
    <property type="protein sequence ID" value="SFQ13156.1"/>
    <property type="molecule type" value="Genomic_DNA"/>
</dbReference>
<evidence type="ECO:0000313" key="16">
    <source>
        <dbReference type="Proteomes" id="UP000199136"/>
    </source>
</evidence>
<proteinExistence type="inferred from homology"/>
<sequence length="316" mass="34279">MKKMLLTATAILTGLALAGCADDTVASSTAGKISKDELYEEMKETQGAATLQQMIINDVLTESYGETVDDKAVDTAFEEEAEAYGGAETFEYVLSSSGYTADSYKDLIRYSLLVEEAVKDNTKIEDEELKTAYEAYVPPVTASHILVAEEDQAKSLIEQLNDGADFATLAQENSIDPGSAENGGQMTFTTGQMVAEFEEAAFALEEGEITQEPVQTENGFHVIKMDEKPEKGSLEEETDVLKENIINEKLANDEYVFSILSTILQDANIQINDEDLKGTMDTFLLPEDAQGESGESGESTEAPAEESSEPAESSEE</sequence>
<dbReference type="Gene3D" id="3.10.50.40">
    <property type="match status" value="1"/>
</dbReference>
<evidence type="ECO:0000256" key="11">
    <source>
        <dbReference type="HAMAP-Rule" id="MF_01145"/>
    </source>
</evidence>
<feature type="domain" description="PpiC" evidence="14">
    <location>
        <begin position="137"/>
        <end position="227"/>
    </location>
</feature>
<keyword evidence="6 11" id="KW-0697">Rotamase</keyword>
<keyword evidence="9 11" id="KW-0413">Isomerase</keyword>
<evidence type="ECO:0000256" key="3">
    <source>
        <dbReference type="ARBA" id="ARBA00006071"/>
    </source>
</evidence>
<dbReference type="EC" id="5.2.1.8" evidence="11"/>
<dbReference type="InterPro" id="IPR000297">
    <property type="entry name" value="PPIase_PpiC"/>
</dbReference>
<comment type="function">
    <text evidence="11">Plays a major role in protein secretion by helping the post-translocational extracellular folding of several secreted proteins.</text>
</comment>
<evidence type="ECO:0000256" key="7">
    <source>
        <dbReference type="ARBA" id="ARBA00023136"/>
    </source>
</evidence>
<evidence type="ECO:0000313" key="15">
    <source>
        <dbReference type="EMBL" id="SFQ13156.1"/>
    </source>
</evidence>
<organism evidence="15 16">
    <name type="scientific">Desemzia incerta</name>
    <dbReference type="NCBI Taxonomy" id="82801"/>
    <lineage>
        <taxon>Bacteria</taxon>
        <taxon>Bacillati</taxon>
        <taxon>Bacillota</taxon>
        <taxon>Bacilli</taxon>
        <taxon>Lactobacillales</taxon>
        <taxon>Carnobacteriaceae</taxon>
        <taxon>Desemzia</taxon>
    </lineage>
</organism>
<evidence type="ECO:0000256" key="12">
    <source>
        <dbReference type="SAM" id="MobiDB-lite"/>
    </source>
</evidence>
<gene>
    <name evidence="11" type="primary">prsA</name>
    <name evidence="15" type="ORF">SAMN04488506_0694</name>
</gene>
<evidence type="ECO:0000256" key="5">
    <source>
        <dbReference type="ARBA" id="ARBA00022729"/>
    </source>
</evidence>
<dbReference type="GO" id="GO:0005886">
    <property type="term" value="C:plasma membrane"/>
    <property type="evidence" value="ECO:0007669"/>
    <property type="project" value="UniProtKB-SubCell"/>
</dbReference>
<keyword evidence="4 11" id="KW-1003">Cell membrane</keyword>
<evidence type="ECO:0000256" key="2">
    <source>
        <dbReference type="ARBA" id="ARBA00004193"/>
    </source>
</evidence>
<evidence type="ECO:0000259" key="14">
    <source>
        <dbReference type="PROSITE" id="PS50198"/>
    </source>
</evidence>
<reference evidence="15 16" key="1">
    <citation type="submission" date="2016-10" db="EMBL/GenBank/DDBJ databases">
        <authorList>
            <person name="de Groot N.N."/>
        </authorList>
    </citation>
    <scope>NUCLEOTIDE SEQUENCE [LARGE SCALE GENOMIC DNA]</scope>
    <source>
        <strain evidence="15 16">DSM 20581</strain>
    </source>
</reference>
<dbReference type="InterPro" id="IPR027304">
    <property type="entry name" value="Trigger_fact/SurA_dom_sf"/>
</dbReference>
<feature type="signal peptide" evidence="13">
    <location>
        <begin position="1"/>
        <end position="18"/>
    </location>
</feature>
<protein>
    <recommendedName>
        <fullName evidence="11">Foldase protein PrsA</fullName>
        <ecNumber evidence="11">5.2.1.8</ecNumber>
    </recommendedName>
</protein>
<evidence type="ECO:0000256" key="4">
    <source>
        <dbReference type="ARBA" id="ARBA00022475"/>
    </source>
</evidence>
<comment type="subcellular location">
    <subcellularLocation>
        <location evidence="2 11">Cell membrane</location>
        <topology evidence="2 11">Lipid-anchor</topology>
    </subcellularLocation>
</comment>
<dbReference type="InterPro" id="IPR050245">
    <property type="entry name" value="PrsA_foldase"/>
</dbReference>
<dbReference type="RefSeq" id="WP_092479758.1">
    <property type="nucleotide sequence ID" value="NZ_FOXW01000002.1"/>
</dbReference>
<comment type="catalytic activity">
    <reaction evidence="1 11">
        <text>[protein]-peptidylproline (omega=180) = [protein]-peptidylproline (omega=0)</text>
        <dbReference type="Rhea" id="RHEA:16237"/>
        <dbReference type="Rhea" id="RHEA-COMP:10747"/>
        <dbReference type="Rhea" id="RHEA-COMP:10748"/>
        <dbReference type="ChEBI" id="CHEBI:83833"/>
        <dbReference type="ChEBI" id="CHEBI:83834"/>
        <dbReference type="EC" id="5.2.1.8"/>
    </reaction>
</comment>
<dbReference type="STRING" id="82801.SAMN04488506_0694"/>
<keyword evidence="10 11" id="KW-0449">Lipoprotein</keyword>
<dbReference type="PANTHER" id="PTHR47245:SF1">
    <property type="entry name" value="FOLDASE PROTEIN PRSA"/>
    <property type="match status" value="1"/>
</dbReference>
<feature type="region of interest" description="Disordered" evidence="12">
    <location>
        <begin position="280"/>
        <end position="316"/>
    </location>
</feature>
<feature type="compositionally biased region" description="Acidic residues" evidence="12">
    <location>
        <begin position="303"/>
        <end position="316"/>
    </location>
</feature>
<dbReference type="SUPFAM" id="SSF109998">
    <property type="entry name" value="Triger factor/SurA peptide-binding domain-like"/>
    <property type="match status" value="1"/>
</dbReference>
<evidence type="ECO:0000256" key="13">
    <source>
        <dbReference type="SAM" id="SignalP"/>
    </source>
</evidence>
<dbReference type="PROSITE" id="PS51257">
    <property type="entry name" value="PROKAR_LIPOPROTEIN"/>
    <property type="match status" value="1"/>
</dbReference>
<evidence type="ECO:0000256" key="1">
    <source>
        <dbReference type="ARBA" id="ARBA00000971"/>
    </source>
</evidence>
<feature type="compositionally biased region" description="Low complexity" evidence="12">
    <location>
        <begin position="291"/>
        <end position="302"/>
    </location>
</feature>
<keyword evidence="8 11" id="KW-0564">Palmitate</keyword>
<dbReference type="OrthoDB" id="14196at2"/>